<dbReference type="EMBL" id="JASFZW010000009">
    <property type="protein sequence ID" value="KAK2076734.1"/>
    <property type="molecule type" value="Genomic_DNA"/>
</dbReference>
<dbReference type="Proteomes" id="UP001255856">
    <property type="component" value="Unassembled WGS sequence"/>
</dbReference>
<accession>A0AAD9IGJ6</accession>
<proteinExistence type="predicted"/>
<organism evidence="1 2">
    <name type="scientific">Prototheca wickerhamii</name>
    <dbReference type="NCBI Taxonomy" id="3111"/>
    <lineage>
        <taxon>Eukaryota</taxon>
        <taxon>Viridiplantae</taxon>
        <taxon>Chlorophyta</taxon>
        <taxon>core chlorophytes</taxon>
        <taxon>Trebouxiophyceae</taxon>
        <taxon>Chlorellales</taxon>
        <taxon>Chlorellaceae</taxon>
        <taxon>Prototheca</taxon>
    </lineage>
</organism>
<protein>
    <submittedName>
        <fullName evidence="1">Uncharacterized protein</fullName>
    </submittedName>
</protein>
<evidence type="ECO:0000313" key="1">
    <source>
        <dbReference type="EMBL" id="KAK2076734.1"/>
    </source>
</evidence>
<reference evidence="1" key="1">
    <citation type="submission" date="2021-01" db="EMBL/GenBank/DDBJ databases">
        <authorList>
            <person name="Eckstrom K.M.E."/>
        </authorList>
    </citation>
    <scope>NUCLEOTIDE SEQUENCE</scope>
    <source>
        <strain evidence="1">UVCC 0001</strain>
    </source>
</reference>
<sequence length="112" mass="12357">MTPDALEVLTAYFTCLRLGEERVPQSALLGLARLASAAARLLGREEIVVVPDAAVAIALMEERLQALGLLAMRWEKHQLAWLKEGRELHTCLASLVSDIQSETAAWMLESEE</sequence>
<keyword evidence="2" id="KW-1185">Reference proteome</keyword>
<dbReference type="AlphaFoldDB" id="A0AAD9IGJ6"/>
<evidence type="ECO:0000313" key="2">
    <source>
        <dbReference type="Proteomes" id="UP001255856"/>
    </source>
</evidence>
<name>A0AAD9IGJ6_PROWI</name>
<comment type="caution">
    <text evidence="1">The sequence shown here is derived from an EMBL/GenBank/DDBJ whole genome shotgun (WGS) entry which is preliminary data.</text>
</comment>
<gene>
    <name evidence="1" type="ORF">QBZ16_005494</name>
</gene>